<evidence type="ECO:0000259" key="5">
    <source>
        <dbReference type="Pfam" id="PF00884"/>
    </source>
</evidence>
<name>A0A1E3HV11_9TREE</name>
<evidence type="ECO:0000313" key="7">
    <source>
        <dbReference type="Proteomes" id="UP000094065"/>
    </source>
</evidence>
<evidence type="ECO:0000313" key="6">
    <source>
        <dbReference type="EMBL" id="ODN79351.1"/>
    </source>
</evidence>
<dbReference type="Proteomes" id="UP000094065">
    <property type="component" value="Unassembled WGS sequence"/>
</dbReference>
<dbReference type="Gene3D" id="3.40.720.10">
    <property type="entry name" value="Alkaline Phosphatase, subunit A"/>
    <property type="match status" value="1"/>
</dbReference>
<dbReference type="PROSITE" id="PS00149">
    <property type="entry name" value="SULFATASE_2"/>
    <property type="match status" value="1"/>
</dbReference>
<comment type="caution">
    <text evidence="6">The sequence shown here is derived from an EMBL/GenBank/DDBJ whole genome shotgun (WGS) entry which is preliminary data.</text>
</comment>
<dbReference type="PANTHER" id="PTHR42693:SF33">
    <property type="entry name" value="ARYLSULFATASE"/>
    <property type="match status" value="1"/>
</dbReference>
<proteinExistence type="inferred from homology"/>
<dbReference type="GO" id="GO:0046872">
    <property type="term" value="F:metal ion binding"/>
    <property type="evidence" value="ECO:0007669"/>
    <property type="project" value="UniProtKB-KW"/>
</dbReference>
<dbReference type="GO" id="GO:0004065">
    <property type="term" value="F:arylsulfatase activity"/>
    <property type="evidence" value="ECO:0007669"/>
    <property type="project" value="TreeGrafter"/>
</dbReference>
<accession>A0A1E3HV11</accession>
<keyword evidence="7" id="KW-1185">Reference proteome</keyword>
<gene>
    <name evidence="6" type="ORF">L202_03354</name>
</gene>
<evidence type="ECO:0000256" key="2">
    <source>
        <dbReference type="ARBA" id="ARBA00022723"/>
    </source>
</evidence>
<protein>
    <recommendedName>
        <fullName evidence="5">Sulfatase N-terminal domain-containing protein</fullName>
    </recommendedName>
</protein>
<dbReference type="SUPFAM" id="SSF53649">
    <property type="entry name" value="Alkaline phosphatase-like"/>
    <property type="match status" value="1"/>
</dbReference>
<keyword evidence="2" id="KW-0479">Metal-binding</keyword>
<sequence length="621" mass="69583">MTAEKRPNFLIILADDLGFSDVGCFGSEVATPNLDKLASEGVRFSDYHTASLCSPTRSMIMSGTDCHLAGVGVMSEFIGFNPDRWNKPGHEGYLNHDVAALPEVLQDAGYHTLLSGKWHLGFKDGHLPAHRGFDKSWALLPGCSNHFGWEPVYEDLEENKPWPNVFAHHPRLYAEGDRRYIVEPNTNNSKDGFYSSQFYVDNLLKYFNERTPAEAEKPFFAYLPFSAPHWPLQALPEDRDKHKGLYDDGPDALRLRRLENLKKLGLIPENVDPAEMVAGGSKDWEELSPEEKRMSSRAMEVYAGMVHSMDREIGKVVDYLEESGDLDNTVVIFMSDNGAEGAALEAIPVMGTKLLESIDKWYDNSYENLGNHNSFIWYGPRWAQASTAPNRLWKSFATEGGIRVPMFIRYPGFRQYPAGSICHSFATCMDIMPTFLDLASAPHPNPNPSTPAEKAPYRGHQVYGMRGKSWVPYLRDGIKSQGTDGKGQGEEESEAIHSEGDLPVGWEMHGRASLRRGKWKIVNMPVSSYGTGGWQLYDLSKDRGELHDLATALPEKLEELKRDWARYQEETGTVFGPPLEFKVEKRGEVPADYIGGDPVEDQVAWMKVGHGARLGETSLKA</sequence>
<dbReference type="Gene3D" id="3.30.1120.10">
    <property type="match status" value="1"/>
</dbReference>
<dbReference type="STRING" id="1295533.A0A1E3HV11"/>
<evidence type="ECO:0000256" key="1">
    <source>
        <dbReference type="ARBA" id="ARBA00008779"/>
    </source>
</evidence>
<dbReference type="InterPro" id="IPR000917">
    <property type="entry name" value="Sulfatase_N"/>
</dbReference>
<dbReference type="EMBL" id="AWGJ01000005">
    <property type="protein sequence ID" value="ODN79351.1"/>
    <property type="molecule type" value="Genomic_DNA"/>
</dbReference>
<comment type="similarity">
    <text evidence="1">Belongs to the sulfatase family.</text>
</comment>
<feature type="domain" description="Sulfatase N-terminal" evidence="5">
    <location>
        <begin position="7"/>
        <end position="439"/>
    </location>
</feature>
<organism evidence="6 7">
    <name type="scientific">Cryptococcus amylolentus CBS 6039</name>
    <dbReference type="NCBI Taxonomy" id="1295533"/>
    <lineage>
        <taxon>Eukaryota</taxon>
        <taxon>Fungi</taxon>
        <taxon>Dikarya</taxon>
        <taxon>Basidiomycota</taxon>
        <taxon>Agaricomycotina</taxon>
        <taxon>Tremellomycetes</taxon>
        <taxon>Tremellales</taxon>
        <taxon>Cryptococcaceae</taxon>
        <taxon>Cryptococcus</taxon>
    </lineage>
</organism>
<keyword evidence="4" id="KW-0106">Calcium</keyword>
<dbReference type="PANTHER" id="PTHR42693">
    <property type="entry name" value="ARYLSULFATASE FAMILY MEMBER"/>
    <property type="match status" value="1"/>
</dbReference>
<keyword evidence="3" id="KW-0378">Hydrolase</keyword>
<evidence type="ECO:0000256" key="3">
    <source>
        <dbReference type="ARBA" id="ARBA00022801"/>
    </source>
</evidence>
<dbReference type="Pfam" id="PF00884">
    <property type="entry name" value="Sulfatase"/>
    <property type="match status" value="1"/>
</dbReference>
<reference evidence="6 7" key="1">
    <citation type="submission" date="2016-06" db="EMBL/GenBank/DDBJ databases">
        <title>Evolution of pathogenesis and genome organization in the Tremellales.</title>
        <authorList>
            <person name="Cuomo C."/>
            <person name="Litvintseva A."/>
            <person name="Heitman J."/>
            <person name="Chen Y."/>
            <person name="Sun S."/>
            <person name="Springer D."/>
            <person name="Dromer F."/>
            <person name="Young S."/>
            <person name="Zeng Q."/>
            <person name="Chapman S."/>
            <person name="Gujja S."/>
            <person name="Saif S."/>
            <person name="Birren B."/>
        </authorList>
    </citation>
    <scope>NUCLEOTIDE SEQUENCE [LARGE SCALE GENOMIC DNA]</scope>
    <source>
        <strain evidence="6 7">CBS 6039</strain>
    </source>
</reference>
<dbReference type="InterPro" id="IPR017850">
    <property type="entry name" value="Alkaline_phosphatase_core_sf"/>
</dbReference>
<evidence type="ECO:0000256" key="4">
    <source>
        <dbReference type="ARBA" id="ARBA00022837"/>
    </source>
</evidence>
<dbReference type="AlphaFoldDB" id="A0A1E3HV11"/>
<dbReference type="InterPro" id="IPR050738">
    <property type="entry name" value="Sulfatase"/>
</dbReference>
<dbReference type="GeneID" id="30154663"/>
<dbReference type="OrthoDB" id="103349at2759"/>
<dbReference type="InterPro" id="IPR024607">
    <property type="entry name" value="Sulfatase_CS"/>
</dbReference>
<dbReference type="CDD" id="cd16025">
    <property type="entry name" value="PAS_like"/>
    <property type="match status" value="1"/>
</dbReference>
<dbReference type="RefSeq" id="XP_018994198.1">
    <property type="nucleotide sequence ID" value="XM_019137172.1"/>
</dbReference>